<organism evidence="3 4">
    <name type="scientific">Nocardioides imazamoxiresistens</name>
    <dbReference type="NCBI Taxonomy" id="3231893"/>
    <lineage>
        <taxon>Bacteria</taxon>
        <taxon>Bacillati</taxon>
        <taxon>Actinomycetota</taxon>
        <taxon>Actinomycetes</taxon>
        <taxon>Propionibacteriales</taxon>
        <taxon>Nocardioidaceae</taxon>
        <taxon>Nocardioides</taxon>
    </lineage>
</organism>
<dbReference type="EMBL" id="JAVYII010000010">
    <property type="protein sequence ID" value="MDT9595147.1"/>
    <property type="molecule type" value="Genomic_DNA"/>
</dbReference>
<dbReference type="InterPro" id="IPR002347">
    <property type="entry name" value="SDR_fam"/>
</dbReference>
<reference evidence="3 4" key="1">
    <citation type="submission" date="2023-08" db="EMBL/GenBank/DDBJ databases">
        <title>Nocardioides seae sp. nov., a bacterium isolated from a soil.</title>
        <authorList>
            <person name="Wang X."/>
        </authorList>
    </citation>
    <scope>NUCLEOTIDE SEQUENCE [LARGE SCALE GENOMIC DNA]</scope>
    <source>
        <strain evidence="3 4">YZH12</strain>
    </source>
</reference>
<gene>
    <name evidence="3" type="ORF">RDV89_18815</name>
</gene>
<dbReference type="Pfam" id="PF13561">
    <property type="entry name" value="adh_short_C2"/>
    <property type="match status" value="1"/>
</dbReference>
<dbReference type="RefSeq" id="WP_315735609.1">
    <property type="nucleotide sequence ID" value="NZ_JAVYII010000010.1"/>
</dbReference>
<accession>A0ABU3Q0U9</accession>
<evidence type="ECO:0000313" key="4">
    <source>
        <dbReference type="Proteomes" id="UP001268542"/>
    </source>
</evidence>
<keyword evidence="4" id="KW-1185">Reference proteome</keyword>
<dbReference type="PANTHER" id="PTHR43477:SF1">
    <property type="entry name" value="DIHYDROANTICAPSIN 7-DEHYDROGENASE"/>
    <property type="match status" value="1"/>
</dbReference>
<dbReference type="Proteomes" id="UP001268542">
    <property type="component" value="Unassembled WGS sequence"/>
</dbReference>
<proteinExistence type="inferred from homology"/>
<comment type="caution">
    <text evidence="3">The sequence shown here is derived from an EMBL/GenBank/DDBJ whole genome shotgun (WGS) entry which is preliminary data.</text>
</comment>
<dbReference type="Gene3D" id="3.40.50.720">
    <property type="entry name" value="NAD(P)-binding Rossmann-like Domain"/>
    <property type="match status" value="1"/>
</dbReference>
<keyword evidence="2" id="KW-0560">Oxidoreductase</keyword>
<sequence length="247" mass="25727">MNYPRYDYSGHRVAVIGGTQGTGLAIAHTFADAGADVVVTGAQHLTGFYDADLSRFHYRQVALEHQESIVDFAGRVDRVDVLVVAGGPEVASQLPASDREFLAEASRLGLVGPVQIARRLRHQLSASAAQGGGAVVLTPTASRWWSVGTTPTAVTDAAMTAGVVDLAETLGRHGVRANACLTERPAAPAYHVQIGRSAPHTSGTLMARPRRVRGSLAEATRAAVVDVVQFLGSAGAAGITGQTLRVG</sequence>
<dbReference type="SUPFAM" id="SSF51735">
    <property type="entry name" value="NAD(P)-binding Rossmann-fold domains"/>
    <property type="match status" value="1"/>
</dbReference>
<dbReference type="PANTHER" id="PTHR43477">
    <property type="entry name" value="DIHYDROANTICAPSIN 7-DEHYDROGENASE"/>
    <property type="match status" value="1"/>
</dbReference>
<evidence type="ECO:0000256" key="1">
    <source>
        <dbReference type="ARBA" id="ARBA00006484"/>
    </source>
</evidence>
<name>A0ABU3Q0U9_9ACTN</name>
<evidence type="ECO:0000256" key="2">
    <source>
        <dbReference type="ARBA" id="ARBA00023002"/>
    </source>
</evidence>
<evidence type="ECO:0000313" key="3">
    <source>
        <dbReference type="EMBL" id="MDT9595147.1"/>
    </source>
</evidence>
<protein>
    <submittedName>
        <fullName evidence="3">SDR family oxidoreductase</fullName>
    </submittedName>
</protein>
<dbReference type="InterPro" id="IPR051122">
    <property type="entry name" value="SDR_DHRS6-like"/>
</dbReference>
<dbReference type="InterPro" id="IPR036291">
    <property type="entry name" value="NAD(P)-bd_dom_sf"/>
</dbReference>
<comment type="similarity">
    <text evidence="1">Belongs to the short-chain dehydrogenases/reductases (SDR) family.</text>
</comment>